<sequence>MGFLEAFFGGVIEPVSNIAKSGSGFASSFGFVFQPPSQPGYTVKQGPGGKLVLGPGKPGGRKLPEGDVVRLTTARGSTIVAVFIPYKSDFKPAKAASTSYSLAASPFPEAVRRPTILISHGTAVDLGRLVPFYSEVAKDLKCNFCAYDYTGYGQSSGRPSVADTIADVDAVFAWLQRRGVQRQDLILYGQSLGSGPTLDLAAREKRIAGVVLHAAFASGLRQVRPGGKYFPSWCDIFPNSERIQQVEAPVCVLHGTRDYVVDIEAGRYLHKLAKRPAAPYWAEGCHHENVEMSAQYIPHLRRFLQGIFGSSYAALE</sequence>
<dbReference type="InterPro" id="IPR022742">
    <property type="entry name" value="Hydrolase_4"/>
</dbReference>
<evidence type="ECO:0000259" key="1">
    <source>
        <dbReference type="Pfam" id="PF12146"/>
    </source>
</evidence>
<dbReference type="STRING" id="574566.I0ZAN7"/>
<dbReference type="RefSeq" id="XP_005652250.1">
    <property type="nucleotide sequence ID" value="XM_005652193.1"/>
</dbReference>
<dbReference type="eggNOG" id="KOG1552">
    <property type="taxonomic scope" value="Eukaryota"/>
</dbReference>
<reference evidence="2 3" key="1">
    <citation type="journal article" date="2012" name="Genome Biol.">
        <title>The genome of the polar eukaryotic microalga coccomyxa subellipsoidea reveals traits of cold adaptation.</title>
        <authorList>
            <person name="Blanc G."/>
            <person name="Agarkova I."/>
            <person name="Grimwood J."/>
            <person name="Kuo A."/>
            <person name="Brueggeman A."/>
            <person name="Dunigan D."/>
            <person name="Gurnon J."/>
            <person name="Ladunga I."/>
            <person name="Lindquist E."/>
            <person name="Lucas S."/>
            <person name="Pangilinan J."/>
            <person name="Proschold T."/>
            <person name="Salamov A."/>
            <person name="Schmutz J."/>
            <person name="Weeks D."/>
            <person name="Yamada T."/>
            <person name="Claverie J.M."/>
            <person name="Grigoriev I."/>
            <person name="Van Etten J."/>
            <person name="Lomsadze A."/>
            <person name="Borodovsky M."/>
        </authorList>
    </citation>
    <scope>NUCLEOTIDE SEQUENCE [LARGE SCALE GENOMIC DNA]</scope>
    <source>
        <strain evidence="2 3">C-169</strain>
    </source>
</reference>
<dbReference type="KEGG" id="csl:COCSUDRAFT_64343"/>
<dbReference type="InterPro" id="IPR029058">
    <property type="entry name" value="AB_hydrolase_fold"/>
</dbReference>
<dbReference type="Pfam" id="PF12146">
    <property type="entry name" value="Hydrolase_4"/>
    <property type="match status" value="1"/>
</dbReference>
<dbReference type="OrthoDB" id="446723at2759"/>
<dbReference type="GeneID" id="17045721"/>
<feature type="domain" description="Serine aminopeptidase S33" evidence="1">
    <location>
        <begin position="113"/>
        <end position="218"/>
    </location>
</feature>
<comment type="caution">
    <text evidence="2">The sequence shown here is derived from an EMBL/GenBank/DDBJ whole genome shotgun (WGS) entry which is preliminary data.</text>
</comment>
<dbReference type="AlphaFoldDB" id="I0ZAN7"/>
<gene>
    <name evidence="2" type="ORF">COCSUDRAFT_64343</name>
</gene>
<dbReference type="PANTHER" id="PTHR12277">
    <property type="entry name" value="ALPHA/BETA HYDROLASE DOMAIN-CONTAINING PROTEIN"/>
    <property type="match status" value="1"/>
</dbReference>
<accession>I0ZAN7</accession>
<dbReference type="SUPFAM" id="SSF53474">
    <property type="entry name" value="alpha/beta-Hydrolases"/>
    <property type="match status" value="1"/>
</dbReference>
<keyword evidence="3" id="KW-1185">Reference proteome</keyword>
<dbReference type="EMBL" id="AGSI01000001">
    <property type="protein sequence ID" value="EIE27706.1"/>
    <property type="molecule type" value="Genomic_DNA"/>
</dbReference>
<dbReference type="Gene3D" id="3.40.50.1820">
    <property type="entry name" value="alpha/beta hydrolase"/>
    <property type="match status" value="1"/>
</dbReference>
<evidence type="ECO:0000313" key="2">
    <source>
        <dbReference type="EMBL" id="EIE27706.1"/>
    </source>
</evidence>
<evidence type="ECO:0000313" key="3">
    <source>
        <dbReference type="Proteomes" id="UP000007264"/>
    </source>
</evidence>
<dbReference type="GO" id="GO:0016787">
    <property type="term" value="F:hydrolase activity"/>
    <property type="evidence" value="ECO:0007669"/>
    <property type="project" value="UniProtKB-KW"/>
</dbReference>
<proteinExistence type="predicted"/>
<dbReference type="PANTHER" id="PTHR12277:SF81">
    <property type="entry name" value="PROTEIN ABHD13"/>
    <property type="match status" value="1"/>
</dbReference>
<organism evidence="2 3">
    <name type="scientific">Coccomyxa subellipsoidea (strain C-169)</name>
    <name type="common">Green microalga</name>
    <dbReference type="NCBI Taxonomy" id="574566"/>
    <lineage>
        <taxon>Eukaryota</taxon>
        <taxon>Viridiplantae</taxon>
        <taxon>Chlorophyta</taxon>
        <taxon>core chlorophytes</taxon>
        <taxon>Trebouxiophyceae</taxon>
        <taxon>Trebouxiophyceae incertae sedis</taxon>
        <taxon>Coccomyxaceae</taxon>
        <taxon>Coccomyxa</taxon>
        <taxon>Coccomyxa subellipsoidea</taxon>
    </lineage>
</organism>
<name>I0ZAN7_COCSC</name>
<dbReference type="Proteomes" id="UP000007264">
    <property type="component" value="Unassembled WGS sequence"/>
</dbReference>
<protein>
    <submittedName>
        <fullName evidence="2">Alpha/beta-hydrolase</fullName>
    </submittedName>
</protein>